<dbReference type="OrthoDB" id="7626141at2"/>
<accession>A0A1H2RK82</accession>
<sequence>MRFLTRSLLGLLFMALSLGLLAYAGYTVMQAAEERAQAGDRPRTARERVFTVPVATLTPGAIAPELVTFGEVRARRALDLRVAVAGRVEYLAPGFEDGAQVAAGQVLVRLDPADATAARDLTASDLARAEAELRDAVAARELAREDVAAARDQAALRERALVRRQDLAARGVSTDAATEEAELAASSARQSLVARRQAEAQAVARVAQAETALTRQRISLDEAERRLADTVLRAGFDGTLADVAVSAGGLVGGNEQIGQLIDPDDLEIAFRVSTAQYLRLLDTEGALLPLAVDVSLDVSGTQIVSGGVLDRVSASVGEGQSGRLIYARMDAARGFRPGDFVRVAVHEPALEGVAMLPATALGAGDEVLVVTAEDRLEAATVDVLRRQGDAVIVRVGNLAGRDVVTERGPMLGAGIAVRVLRQDGAGGDVPPDAGLEAAGSSAGDATAETAGAEGSEAARGDRAGSDTARPTGAARNGAGAAAPAASLVTLDPAHRARLIALVEGNAAIPAQARSRILAQLSQDQVPARVIERVEQGGGGAPRQGG</sequence>
<evidence type="ECO:0000256" key="1">
    <source>
        <dbReference type="SAM" id="Coils"/>
    </source>
</evidence>
<feature type="region of interest" description="Disordered" evidence="2">
    <location>
        <begin position="427"/>
        <end position="483"/>
    </location>
</feature>
<dbReference type="SUPFAM" id="SSF111369">
    <property type="entry name" value="HlyD-like secretion proteins"/>
    <property type="match status" value="2"/>
</dbReference>
<dbReference type="PANTHER" id="PTHR30469">
    <property type="entry name" value="MULTIDRUG RESISTANCE PROTEIN MDTA"/>
    <property type="match status" value="1"/>
</dbReference>
<dbReference type="STRING" id="564137.SAMN04488238_101342"/>
<dbReference type="GO" id="GO:0015562">
    <property type="term" value="F:efflux transmembrane transporter activity"/>
    <property type="evidence" value="ECO:0007669"/>
    <property type="project" value="TreeGrafter"/>
</dbReference>
<dbReference type="Gene3D" id="2.40.420.20">
    <property type="match status" value="1"/>
</dbReference>
<name>A0A1H2RK82_9RHOB</name>
<evidence type="ECO:0000256" key="2">
    <source>
        <dbReference type="SAM" id="MobiDB-lite"/>
    </source>
</evidence>
<gene>
    <name evidence="3" type="ORF">SAMN04488238_101342</name>
</gene>
<protein>
    <submittedName>
        <fullName evidence="3">HlyD family secretion protein</fullName>
    </submittedName>
</protein>
<dbReference type="RefSeq" id="WP_092884724.1">
    <property type="nucleotide sequence ID" value="NZ_CP061498.1"/>
</dbReference>
<keyword evidence="1" id="KW-0175">Coiled coil</keyword>
<organism evidence="3 4">
    <name type="scientific">Roseicitreum antarcticum</name>
    <dbReference type="NCBI Taxonomy" id="564137"/>
    <lineage>
        <taxon>Bacteria</taxon>
        <taxon>Pseudomonadati</taxon>
        <taxon>Pseudomonadota</taxon>
        <taxon>Alphaproteobacteria</taxon>
        <taxon>Rhodobacterales</taxon>
        <taxon>Paracoccaceae</taxon>
        <taxon>Roseicitreum</taxon>
    </lineage>
</organism>
<feature type="compositionally biased region" description="Low complexity" evidence="2">
    <location>
        <begin position="428"/>
        <end position="455"/>
    </location>
</feature>
<proteinExistence type="predicted"/>
<feature type="coiled-coil region" evidence="1">
    <location>
        <begin position="126"/>
        <end position="153"/>
    </location>
</feature>
<dbReference type="EMBL" id="FNOM01000001">
    <property type="protein sequence ID" value="SDW19715.1"/>
    <property type="molecule type" value="Genomic_DNA"/>
</dbReference>
<dbReference type="Proteomes" id="UP000198539">
    <property type="component" value="Unassembled WGS sequence"/>
</dbReference>
<dbReference type="Gene3D" id="2.40.50.100">
    <property type="match status" value="1"/>
</dbReference>
<keyword evidence="4" id="KW-1185">Reference proteome</keyword>
<dbReference type="GO" id="GO:1990281">
    <property type="term" value="C:efflux pump complex"/>
    <property type="evidence" value="ECO:0007669"/>
    <property type="project" value="TreeGrafter"/>
</dbReference>
<dbReference type="Gene3D" id="1.10.287.470">
    <property type="entry name" value="Helix hairpin bin"/>
    <property type="match status" value="1"/>
</dbReference>
<evidence type="ECO:0000313" key="4">
    <source>
        <dbReference type="Proteomes" id="UP000198539"/>
    </source>
</evidence>
<feature type="compositionally biased region" description="Low complexity" evidence="2">
    <location>
        <begin position="465"/>
        <end position="483"/>
    </location>
</feature>
<reference evidence="3 4" key="1">
    <citation type="submission" date="2016-10" db="EMBL/GenBank/DDBJ databases">
        <authorList>
            <person name="de Groot N.N."/>
        </authorList>
    </citation>
    <scope>NUCLEOTIDE SEQUENCE [LARGE SCALE GENOMIC DNA]</scope>
    <source>
        <strain evidence="3 4">CGMCC 1.8894</strain>
    </source>
</reference>
<dbReference type="PANTHER" id="PTHR30469:SF15">
    <property type="entry name" value="HLYD FAMILY OF SECRETION PROTEINS"/>
    <property type="match status" value="1"/>
</dbReference>
<dbReference type="Gene3D" id="2.40.30.170">
    <property type="match status" value="1"/>
</dbReference>
<evidence type="ECO:0000313" key="3">
    <source>
        <dbReference type="EMBL" id="SDW19715.1"/>
    </source>
</evidence>
<dbReference type="AlphaFoldDB" id="A0A1H2RK82"/>